<protein>
    <recommendedName>
        <fullName evidence="3">FXSXX-COOH protein</fullName>
    </recommendedName>
</protein>
<dbReference type="EMBL" id="BAAAZA010000025">
    <property type="protein sequence ID" value="GAA3889458.1"/>
    <property type="molecule type" value="Genomic_DNA"/>
</dbReference>
<dbReference type="Proteomes" id="UP001501563">
    <property type="component" value="Unassembled WGS sequence"/>
</dbReference>
<evidence type="ECO:0000313" key="1">
    <source>
        <dbReference type="EMBL" id="GAA3889458.1"/>
    </source>
</evidence>
<evidence type="ECO:0000313" key="2">
    <source>
        <dbReference type="Proteomes" id="UP001501563"/>
    </source>
</evidence>
<comment type="caution">
    <text evidence="1">The sequence shown here is derived from an EMBL/GenBank/DDBJ whole genome shotgun (WGS) entry which is preliminary data.</text>
</comment>
<proteinExistence type="predicted"/>
<sequence length="46" mass="4793">MAVIRHGSTLAIYKNISDTLGESASIPSDLVNAQSKVLDAAVHTTP</sequence>
<keyword evidence="2" id="KW-1185">Reference proteome</keyword>
<evidence type="ECO:0008006" key="3">
    <source>
        <dbReference type="Google" id="ProtNLM"/>
    </source>
</evidence>
<organism evidence="1 2">
    <name type="scientific">Streptomyces lannensis</name>
    <dbReference type="NCBI Taxonomy" id="766498"/>
    <lineage>
        <taxon>Bacteria</taxon>
        <taxon>Bacillati</taxon>
        <taxon>Actinomycetota</taxon>
        <taxon>Actinomycetes</taxon>
        <taxon>Kitasatosporales</taxon>
        <taxon>Streptomycetaceae</taxon>
        <taxon>Streptomyces</taxon>
    </lineage>
</organism>
<accession>A0ABP7KZE7</accession>
<gene>
    <name evidence="1" type="ORF">GCM10022207_66180</name>
</gene>
<name>A0ABP7KZE7_9ACTN</name>
<reference evidence="2" key="1">
    <citation type="journal article" date="2019" name="Int. J. Syst. Evol. Microbiol.">
        <title>The Global Catalogue of Microorganisms (GCM) 10K type strain sequencing project: providing services to taxonomists for standard genome sequencing and annotation.</title>
        <authorList>
            <consortium name="The Broad Institute Genomics Platform"/>
            <consortium name="The Broad Institute Genome Sequencing Center for Infectious Disease"/>
            <person name="Wu L."/>
            <person name="Ma J."/>
        </authorList>
    </citation>
    <scope>NUCLEOTIDE SEQUENCE [LARGE SCALE GENOMIC DNA]</scope>
    <source>
        <strain evidence="2">JCM 16578</strain>
    </source>
</reference>